<dbReference type="SUPFAM" id="SSF56925">
    <property type="entry name" value="OMPA-like"/>
    <property type="match status" value="1"/>
</dbReference>
<proteinExistence type="predicted"/>
<evidence type="ECO:0000313" key="3">
    <source>
        <dbReference type="Proteomes" id="UP001623232"/>
    </source>
</evidence>
<protein>
    <recommendedName>
        <fullName evidence="4">Outer membrane protein beta-barrel domain-containing protein</fullName>
    </recommendedName>
</protein>
<evidence type="ECO:0000256" key="1">
    <source>
        <dbReference type="SAM" id="SignalP"/>
    </source>
</evidence>
<dbReference type="EMBL" id="CP123584">
    <property type="protein sequence ID" value="WZK88231.1"/>
    <property type="molecule type" value="Genomic_DNA"/>
</dbReference>
<accession>A0ABZ2XQ59</accession>
<keyword evidence="1" id="KW-0732">Signal</keyword>
<evidence type="ECO:0000313" key="2">
    <source>
        <dbReference type="EMBL" id="WZK88231.1"/>
    </source>
</evidence>
<dbReference type="Proteomes" id="UP001623232">
    <property type="component" value="Chromosome"/>
</dbReference>
<feature type="chain" id="PRO_5045113376" description="Outer membrane protein beta-barrel domain-containing protein" evidence="1">
    <location>
        <begin position="19"/>
        <end position="269"/>
    </location>
</feature>
<feature type="signal peptide" evidence="1">
    <location>
        <begin position="1"/>
        <end position="18"/>
    </location>
</feature>
<reference evidence="2 3" key="1">
    <citation type="submission" date="2023-04" db="EMBL/GenBank/DDBJ databases">
        <title>Complete genome sequence of Alisedimentitalea scapharcae.</title>
        <authorList>
            <person name="Rong J.-C."/>
            <person name="Yi M.-L."/>
            <person name="Zhao Q."/>
        </authorList>
    </citation>
    <scope>NUCLEOTIDE SEQUENCE [LARGE SCALE GENOMIC DNA]</scope>
    <source>
        <strain evidence="2 3">KCTC 42119</strain>
    </source>
</reference>
<name>A0ABZ2XQ59_9RHOB</name>
<dbReference type="RefSeq" id="WP_406645610.1">
    <property type="nucleotide sequence ID" value="NZ_CP123584.1"/>
</dbReference>
<sequence length="269" mass="28969">MKNNLLIAAMLLSSTVLATGMVVADPMTPQGQNDASWRYTGAFYAFLPARTTGTTTISGVTAPVDLDLGQVLENLDFAASGRLEAWKGDWGILVDANYYSLSADGNLPGPAGAPVGINVRQEWLGLIGAYRIANGTYGQSGNRFTVDLQAGARYNSLRQTVNIATPVPGVTLGGDESWWEPVIGARGKWELNDRWTTVASMEFGGFGAGGNDLQVAVNAGFDYKPWENTSVIFGYRYFSMDYSTTLAGGPFAYDVEQHGPYIGIKYVFQ</sequence>
<organism evidence="2 3">
    <name type="scientific">Aliisedimentitalea scapharcae</name>
    <dbReference type="NCBI Taxonomy" id="1524259"/>
    <lineage>
        <taxon>Bacteria</taxon>
        <taxon>Pseudomonadati</taxon>
        <taxon>Pseudomonadota</taxon>
        <taxon>Alphaproteobacteria</taxon>
        <taxon>Rhodobacterales</taxon>
        <taxon>Roseobacteraceae</taxon>
        <taxon>Aliisedimentitalea</taxon>
    </lineage>
</organism>
<dbReference type="Gene3D" id="2.40.160.20">
    <property type="match status" value="1"/>
</dbReference>
<keyword evidence="3" id="KW-1185">Reference proteome</keyword>
<gene>
    <name evidence="2" type="ORF">QEZ52_16720</name>
</gene>
<dbReference type="InterPro" id="IPR011250">
    <property type="entry name" value="OMP/PagP_B-barrel"/>
</dbReference>
<evidence type="ECO:0008006" key="4">
    <source>
        <dbReference type="Google" id="ProtNLM"/>
    </source>
</evidence>